<dbReference type="InterPro" id="IPR021552">
    <property type="entry name" value="ArsP_2"/>
</dbReference>
<evidence type="ECO:0000313" key="4">
    <source>
        <dbReference type="Proteomes" id="UP000266260"/>
    </source>
</evidence>
<keyword evidence="1" id="KW-1133">Transmembrane helix</keyword>
<organism evidence="3 5">
    <name type="scientific">Candidatus Cryosericum odellii</name>
    <dbReference type="NCBI Taxonomy" id="2290917"/>
    <lineage>
        <taxon>Bacteria</taxon>
        <taxon>Pseudomonadati</taxon>
        <taxon>Caldisericota/Cryosericota group</taxon>
        <taxon>Candidatus Cryosericota</taxon>
        <taxon>Candidatus Cryosericia</taxon>
        <taxon>Candidatus Cryosericales</taxon>
        <taxon>Candidatus Cryosericaceae</taxon>
        <taxon>Candidatus Cryosericum</taxon>
    </lineage>
</organism>
<name>A0A398D436_9BACT</name>
<feature type="transmembrane region" description="Helical" evidence="1">
    <location>
        <begin position="187"/>
        <end position="205"/>
    </location>
</feature>
<keyword evidence="1" id="KW-0812">Transmembrane</keyword>
<evidence type="ECO:0000313" key="3">
    <source>
        <dbReference type="EMBL" id="RIE08199.1"/>
    </source>
</evidence>
<dbReference type="EMBL" id="QXIU01000208">
    <property type="protein sequence ID" value="RIE08199.1"/>
    <property type="molecule type" value="Genomic_DNA"/>
</dbReference>
<feature type="transmembrane region" description="Helical" evidence="1">
    <location>
        <begin position="226"/>
        <end position="248"/>
    </location>
</feature>
<dbReference type="EMBL" id="QXIT01000130">
    <property type="protein sequence ID" value="RIE07121.1"/>
    <property type="molecule type" value="Genomic_DNA"/>
</dbReference>
<feature type="transmembrane region" description="Helical" evidence="1">
    <location>
        <begin position="285"/>
        <end position="304"/>
    </location>
</feature>
<evidence type="ECO:0000256" key="1">
    <source>
        <dbReference type="SAM" id="Phobius"/>
    </source>
</evidence>
<proteinExistence type="predicted"/>
<accession>A0A398D6M1</accession>
<reference evidence="4 5" key="1">
    <citation type="submission" date="2018-09" db="EMBL/GenBank/DDBJ databases">
        <title>Discovery and Ecogenomic Context for Candidatus Cryosericales, a Global Caldiserica Order Active in Thawing Permafrost.</title>
        <authorList>
            <person name="Martinez M.A."/>
            <person name="Woodcroft B.J."/>
            <person name="Ignacio Espinoza J.C."/>
            <person name="Zayed A."/>
            <person name="Singleton C.M."/>
            <person name="Boyd J."/>
            <person name="Li Y.-F."/>
            <person name="Purvine S."/>
            <person name="Maughan H."/>
            <person name="Hodgkins S.B."/>
            <person name="Anderson D."/>
            <person name="Sederholm M."/>
            <person name="Temperton B."/>
            <person name="Saleska S.R."/>
            <person name="Tyson G.W."/>
            <person name="Rich V.I."/>
        </authorList>
    </citation>
    <scope>NUCLEOTIDE SEQUENCE [LARGE SCALE GENOMIC DNA]</scope>
    <source>
        <strain evidence="3 5">SMC5</strain>
        <strain evidence="2 4">SMC6</strain>
    </source>
</reference>
<evidence type="ECO:0000313" key="5">
    <source>
        <dbReference type="Proteomes" id="UP000266489"/>
    </source>
</evidence>
<dbReference type="AlphaFoldDB" id="A0A398D436"/>
<sequence length="306" mass="32904">MVKVILDALRDTLNMVPILFGVYLVLEYVEARWQQRIVDAVEKAGHVGPLVAAVGGAIPQCGFSVMASALYTQRLLTMGTIIAVYLATSDEALPILLSKPDKAYIVFPLVGVKVLLAVAGGYLVDAFMRSENRRRMQECQDRRKAERDAVRIGEESCSCDGTRASCTSKETGSIDWKEILWSATKRTGQIILFVLVTSLVIGLLINRVGQENLSRVFLTHTVFQPVLVALLGLIPNCAASVAVTQLYIAGTISFGSTVAGLGAAGGLGLVVLFRENHDTKNTLKVVAWLLGISITAGILIQSLSGK</sequence>
<accession>A0A398D436</accession>
<dbReference type="RefSeq" id="WP_119120342.1">
    <property type="nucleotide sequence ID" value="NZ_QXIT01000130.1"/>
</dbReference>
<evidence type="ECO:0000313" key="2">
    <source>
        <dbReference type="EMBL" id="RIE07121.1"/>
    </source>
</evidence>
<protein>
    <recommendedName>
        <fullName evidence="6">Permease</fullName>
    </recommendedName>
</protein>
<dbReference type="Pfam" id="PF11449">
    <property type="entry name" value="ArsP_2"/>
    <property type="match status" value="2"/>
</dbReference>
<dbReference type="NCBIfam" id="NF037962">
    <property type="entry name" value="arsenic_eff"/>
    <property type="match status" value="1"/>
</dbReference>
<dbReference type="Proteomes" id="UP000266260">
    <property type="component" value="Unassembled WGS sequence"/>
</dbReference>
<evidence type="ECO:0008006" key="6">
    <source>
        <dbReference type="Google" id="ProtNLM"/>
    </source>
</evidence>
<gene>
    <name evidence="3" type="ORF">SMC5_08350</name>
    <name evidence="2" type="ORF">SMC6_07520</name>
</gene>
<keyword evidence="1" id="KW-0472">Membrane</keyword>
<dbReference type="OrthoDB" id="9783550at2"/>
<dbReference type="Proteomes" id="UP000266489">
    <property type="component" value="Unassembled WGS sequence"/>
</dbReference>
<feature type="transmembrane region" description="Helical" evidence="1">
    <location>
        <begin position="254"/>
        <end position="273"/>
    </location>
</feature>
<feature type="transmembrane region" description="Helical" evidence="1">
    <location>
        <begin position="104"/>
        <end position="124"/>
    </location>
</feature>
<comment type="caution">
    <text evidence="3">The sequence shown here is derived from an EMBL/GenBank/DDBJ whole genome shotgun (WGS) entry which is preliminary data.</text>
</comment>
<keyword evidence="4" id="KW-1185">Reference proteome</keyword>
<feature type="transmembrane region" description="Helical" evidence="1">
    <location>
        <begin position="77"/>
        <end position="97"/>
    </location>
</feature>